<dbReference type="Pfam" id="PF01370">
    <property type="entry name" value="Epimerase"/>
    <property type="match status" value="1"/>
</dbReference>
<keyword evidence="6" id="KW-0119">Carbohydrate metabolism</keyword>
<evidence type="ECO:0000256" key="6">
    <source>
        <dbReference type="ARBA" id="ARBA00023144"/>
    </source>
</evidence>
<dbReference type="GO" id="GO:0005829">
    <property type="term" value="C:cytosol"/>
    <property type="evidence" value="ECO:0007669"/>
    <property type="project" value="TreeGrafter"/>
</dbReference>
<comment type="pathway">
    <text evidence="3">Carbohydrate metabolism.</text>
</comment>
<accession>A0A382DYB9</accession>
<dbReference type="InterPro" id="IPR036291">
    <property type="entry name" value="NAD(P)-bd_dom_sf"/>
</dbReference>
<dbReference type="GO" id="GO:0003978">
    <property type="term" value="F:UDP-glucose 4-epimerase activity"/>
    <property type="evidence" value="ECO:0007669"/>
    <property type="project" value="UniProtKB-EC"/>
</dbReference>
<comment type="catalytic activity">
    <reaction evidence="1">
        <text>UDP-alpha-D-glucose = UDP-alpha-D-galactose</text>
        <dbReference type="Rhea" id="RHEA:22168"/>
        <dbReference type="ChEBI" id="CHEBI:58885"/>
        <dbReference type="ChEBI" id="CHEBI:66914"/>
        <dbReference type="EC" id="5.1.3.2"/>
    </reaction>
</comment>
<evidence type="ECO:0000256" key="7">
    <source>
        <dbReference type="ARBA" id="ARBA00023235"/>
    </source>
</evidence>
<dbReference type="EC" id="5.1.3.2" evidence="4"/>
<evidence type="ECO:0000256" key="1">
    <source>
        <dbReference type="ARBA" id="ARBA00000083"/>
    </source>
</evidence>
<dbReference type="PANTHER" id="PTHR43725:SF47">
    <property type="entry name" value="UDP-GLUCOSE 4-EPIMERASE"/>
    <property type="match status" value="1"/>
</dbReference>
<dbReference type="Gene3D" id="3.40.50.720">
    <property type="entry name" value="NAD(P)-binding Rossmann-like Domain"/>
    <property type="match status" value="1"/>
</dbReference>
<organism evidence="9">
    <name type="scientific">marine metagenome</name>
    <dbReference type="NCBI Taxonomy" id="408172"/>
    <lineage>
        <taxon>unclassified sequences</taxon>
        <taxon>metagenomes</taxon>
        <taxon>ecological metagenomes</taxon>
    </lineage>
</organism>
<dbReference type="SUPFAM" id="SSF51735">
    <property type="entry name" value="NAD(P)-binding Rossmann-fold domains"/>
    <property type="match status" value="1"/>
</dbReference>
<dbReference type="InterPro" id="IPR001509">
    <property type="entry name" value="Epimerase_deHydtase"/>
</dbReference>
<evidence type="ECO:0000313" key="9">
    <source>
        <dbReference type="EMBL" id="SVB42693.1"/>
    </source>
</evidence>
<feature type="domain" description="NAD-dependent epimerase/dehydratase" evidence="8">
    <location>
        <begin position="3"/>
        <end position="164"/>
    </location>
</feature>
<reference evidence="9" key="1">
    <citation type="submission" date="2018-05" db="EMBL/GenBank/DDBJ databases">
        <authorList>
            <person name="Lanie J.A."/>
            <person name="Ng W.-L."/>
            <person name="Kazmierczak K.M."/>
            <person name="Andrzejewski T.M."/>
            <person name="Davidsen T.M."/>
            <person name="Wayne K.J."/>
            <person name="Tettelin H."/>
            <person name="Glass J.I."/>
            <person name="Rusch D."/>
            <person name="Podicherti R."/>
            <person name="Tsui H.-C.T."/>
            <person name="Winkler M.E."/>
        </authorList>
    </citation>
    <scope>NUCLEOTIDE SEQUENCE</scope>
</reference>
<gene>
    <name evidence="9" type="ORF">METZ01_LOCUS195547</name>
</gene>
<proteinExistence type="predicted"/>
<keyword evidence="6" id="KW-0299">Galactose metabolism</keyword>
<sequence length="234" mass="26477">MKVLLAGGSGIVATLVIPFLKQHHTLRVFDRRAPEDTTLEFLKGELADPQALEEAVKGMDAFIYLAMGSVDWENWSGIESAYDVNIKGLHFLFRTAAQEGITQAVYCSSMSVYADLRNRYFPDEEIPPDETELYGFTKWLGEEVCRNAWRRWGIHVNALRLCHPTLKEQWMKETTLGIYTIATTDEDVASVMNAALQLQAGFQAFMVSGDYEQKTMNLSKASRMLGWSPQARPR</sequence>
<dbReference type="GO" id="GO:0006012">
    <property type="term" value="P:galactose metabolic process"/>
    <property type="evidence" value="ECO:0007669"/>
    <property type="project" value="UniProtKB-KW"/>
</dbReference>
<keyword evidence="5" id="KW-0520">NAD</keyword>
<evidence type="ECO:0000256" key="3">
    <source>
        <dbReference type="ARBA" id="ARBA00005007"/>
    </source>
</evidence>
<dbReference type="PANTHER" id="PTHR43725">
    <property type="entry name" value="UDP-GLUCOSE 4-EPIMERASE"/>
    <property type="match status" value="1"/>
</dbReference>
<evidence type="ECO:0000256" key="5">
    <source>
        <dbReference type="ARBA" id="ARBA00023027"/>
    </source>
</evidence>
<comment type="cofactor">
    <cofactor evidence="2">
        <name>NAD(+)</name>
        <dbReference type="ChEBI" id="CHEBI:57540"/>
    </cofactor>
</comment>
<protein>
    <recommendedName>
        <fullName evidence="4">UDP-glucose 4-epimerase</fullName>
        <ecNumber evidence="4">5.1.3.2</ecNumber>
    </recommendedName>
</protein>
<keyword evidence="7" id="KW-0413">Isomerase</keyword>
<evidence type="ECO:0000256" key="2">
    <source>
        <dbReference type="ARBA" id="ARBA00001911"/>
    </source>
</evidence>
<dbReference type="EMBL" id="UINC01041433">
    <property type="protein sequence ID" value="SVB42693.1"/>
    <property type="molecule type" value="Genomic_DNA"/>
</dbReference>
<name>A0A382DYB9_9ZZZZ</name>
<dbReference type="AlphaFoldDB" id="A0A382DYB9"/>
<evidence type="ECO:0000256" key="4">
    <source>
        <dbReference type="ARBA" id="ARBA00013189"/>
    </source>
</evidence>
<evidence type="ECO:0000259" key="8">
    <source>
        <dbReference type="Pfam" id="PF01370"/>
    </source>
</evidence>